<feature type="site" description="Transition state stabilizer" evidence="3">
    <location>
        <position position="14"/>
    </location>
</feature>
<feature type="site" description="Positions MEP for the nucleophilic attack" evidence="3">
    <location>
        <position position="151"/>
    </location>
</feature>
<dbReference type="GO" id="GO:0050518">
    <property type="term" value="F:2-C-methyl-D-erythritol 4-phosphate cytidylyltransferase activity"/>
    <property type="evidence" value="ECO:0007669"/>
    <property type="project" value="UniProtKB-UniRule"/>
</dbReference>
<dbReference type="OrthoDB" id="9806837at2"/>
<feature type="site" description="Positions MEP for the nucleophilic attack" evidence="3">
    <location>
        <position position="207"/>
    </location>
</feature>
<comment type="caution">
    <text evidence="4">The sequence shown here is derived from an EMBL/GenBank/DDBJ whole genome shotgun (WGS) entry which is preliminary data.</text>
</comment>
<protein>
    <recommendedName>
        <fullName evidence="3">2-C-methyl-D-erythritol 4-phosphate cytidylyltransferase</fullName>
        <ecNumber evidence="3">2.7.7.60</ecNumber>
    </recommendedName>
    <alternativeName>
        <fullName evidence="3">4-diphosphocytidyl-2C-methyl-D-erythritol synthase</fullName>
    </alternativeName>
    <alternativeName>
        <fullName evidence="3">MEP cytidylyltransferase</fullName>
        <shortName evidence="3">MCT</shortName>
    </alternativeName>
</protein>
<keyword evidence="3" id="KW-0414">Isoprene biosynthesis</keyword>
<evidence type="ECO:0000313" key="4">
    <source>
        <dbReference type="EMBL" id="TLD72669.1"/>
    </source>
</evidence>
<keyword evidence="2 3" id="KW-0548">Nucleotidyltransferase</keyword>
<reference evidence="4 5" key="1">
    <citation type="submission" date="2019-05" db="EMBL/GenBank/DDBJ databases">
        <title>Verrucobacter flavum gen. nov., sp. nov. a new member of the family Verrucomicrobiaceae.</title>
        <authorList>
            <person name="Szuroczki S."/>
            <person name="Abbaszade G."/>
            <person name="Szabo A."/>
            <person name="Felfoldi T."/>
            <person name="Schumann P."/>
            <person name="Boka K."/>
            <person name="Keki Z."/>
            <person name="Toumi M."/>
            <person name="Toth E."/>
        </authorList>
    </citation>
    <scope>NUCLEOTIDE SEQUENCE [LARGE SCALE GENOMIC DNA]</scope>
    <source>
        <strain evidence="4 5">MG-N-17</strain>
    </source>
</reference>
<dbReference type="InterPro" id="IPR050088">
    <property type="entry name" value="IspD/TarI_cytidylyltransf_bact"/>
</dbReference>
<dbReference type="InterPro" id="IPR001228">
    <property type="entry name" value="IspD"/>
</dbReference>
<evidence type="ECO:0000256" key="2">
    <source>
        <dbReference type="ARBA" id="ARBA00022695"/>
    </source>
</evidence>
<organism evidence="4 5">
    <name type="scientific">Phragmitibacter flavus</name>
    <dbReference type="NCBI Taxonomy" id="2576071"/>
    <lineage>
        <taxon>Bacteria</taxon>
        <taxon>Pseudomonadati</taxon>
        <taxon>Verrucomicrobiota</taxon>
        <taxon>Verrucomicrobiia</taxon>
        <taxon>Verrucomicrobiales</taxon>
        <taxon>Verrucomicrobiaceae</taxon>
        <taxon>Phragmitibacter</taxon>
    </lineage>
</organism>
<dbReference type="EC" id="2.7.7.60" evidence="3"/>
<dbReference type="PANTHER" id="PTHR32125">
    <property type="entry name" value="2-C-METHYL-D-ERYTHRITOL 4-PHOSPHATE CYTIDYLYLTRANSFERASE, CHLOROPLASTIC"/>
    <property type="match status" value="1"/>
</dbReference>
<dbReference type="PANTHER" id="PTHR32125:SF4">
    <property type="entry name" value="2-C-METHYL-D-ERYTHRITOL 4-PHOSPHATE CYTIDYLYLTRANSFERASE, CHLOROPLASTIC"/>
    <property type="match status" value="1"/>
</dbReference>
<dbReference type="HAMAP" id="MF_00108">
    <property type="entry name" value="IspD"/>
    <property type="match status" value="1"/>
</dbReference>
<evidence type="ECO:0000256" key="1">
    <source>
        <dbReference type="ARBA" id="ARBA00022679"/>
    </source>
</evidence>
<evidence type="ECO:0000313" key="5">
    <source>
        <dbReference type="Proteomes" id="UP000306196"/>
    </source>
</evidence>
<dbReference type="Gene3D" id="3.90.550.10">
    <property type="entry name" value="Spore Coat Polysaccharide Biosynthesis Protein SpsA, Chain A"/>
    <property type="match status" value="1"/>
</dbReference>
<dbReference type="UniPathway" id="UPA00056">
    <property type="reaction ID" value="UER00093"/>
</dbReference>
<keyword evidence="5" id="KW-1185">Reference proteome</keyword>
<dbReference type="Pfam" id="PF01128">
    <property type="entry name" value="IspD"/>
    <property type="match status" value="1"/>
</dbReference>
<name>A0A5R8KLP0_9BACT</name>
<comment type="function">
    <text evidence="3">Catalyzes the formation of 4-diphosphocytidyl-2-C-methyl-D-erythritol from CTP and 2-C-methyl-D-erythritol 4-phosphate (MEP).</text>
</comment>
<comment type="catalytic activity">
    <reaction evidence="3">
        <text>2-C-methyl-D-erythritol 4-phosphate + CTP + H(+) = 4-CDP-2-C-methyl-D-erythritol + diphosphate</text>
        <dbReference type="Rhea" id="RHEA:13429"/>
        <dbReference type="ChEBI" id="CHEBI:15378"/>
        <dbReference type="ChEBI" id="CHEBI:33019"/>
        <dbReference type="ChEBI" id="CHEBI:37563"/>
        <dbReference type="ChEBI" id="CHEBI:57823"/>
        <dbReference type="ChEBI" id="CHEBI:58262"/>
        <dbReference type="EC" id="2.7.7.60"/>
    </reaction>
</comment>
<gene>
    <name evidence="3 4" type="primary">ispD</name>
    <name evidence="4" type="ORF">FEM03_00925</name>
</gene>
<evidence type="ECO:0000256" key="3">
    <source>
        <dbReference type="HAMAP-Rule" id="MF_00108"/>
    </source>
</evidence>
<comment type="pathway">
    <text evidence="3">Isoprenoid biosynthesis; isopentenyl diphosphate biosynthesis via DXP pathway; isopentenyl diphosphate from 1-deoxy-D-xylulose 5-phosphate: step 2/6.</text>
</comment>
<dbReference type="SUPFAM" id="SSF53448">
    <property type="entry name" value="Nucleotide-diphospho-sugar transferases"/>
    <property type="match status" value="1"/>
</dbReference>
<dbReference type="CDD" id="cd02516">
    <property type="entry name" value="CDP-ME_synthetase"/>
    <property type="match status" value="1"/>
</dbReference>
<dbReference type="RefSeq" id="WP_138084292.1">
    <property type="nucleotide sequence ID" value="NZ_VAUV01000001.1"/>
</dbReference>
<dbReference type="AlphaFoldDB" id="A0A5R8KLP0"/>
<sequence length="225" mass="24877">MTSALIVAAGSSRRMGFQKLTASLLGKPVLRWTLEAFDNCPAIDHLVVVVSDATRELVRAWAADGMLRKPVTLSEGGAERHISVYGGLKKLPPSTELVAVHDGARPLITSDQIIRCINRAREIKAVACARPVTETLKRVDENGVITGSVDRKDTWIMETPQIFDRNLLCQAYERVMQQNLTVTDEVSAVQLLGHHVFVLENPESNLKITYPTDLLLAEQLLQARL</sequence>
<dbReference type="GO" id="GO:0019288">
    <property type="term" value="P:isopentenyl diphosphate biosynthetic process, methylerythritol 4-phosphate pathway"/>
    <property type="evidence" value="ECO:0007669"/>
    <property type="project" value="UniProtKB-UniRule"/>
</dbReference>
<dbReference type="InterPro" id="IPR029044">
    <property type="entry name" value="Nucleotide-diphossugar_trans"/>
</dbReference>
<dbReference type="EMBL" id="VAUV01000001">
    <property type="protein sequence ID" value="TLD72669.1"/>
    <property type="molecule type" value="Genomic_DNA"/>
</dbReference>
<dbReference type="NCBIfam" id="TIGR00453">
    <property type="entry name" value="ispD"/>
    <property type="match status" value="1"/>
</dbReference>
<comment type="similarity">
    <text evidence="3">Belongs to the IspD/TarI cytidylyltransferase family. IspD subfamily.</text>
</comment>
<keyword evidence="1 3" id="KW-0808">Transferase</keyword>
<dbReference type="FunFam" id="3.90.550.10:FF:000003">
    <property type="entry name" value="2-C-methyl-D-erythritol 4-phosphate cytidylyltransferase"/>
    <property type="match status" value="1"/>
</dbReference>
<dbReference type="InterPro" id="IPR034683">
    <property type="entry name" value="IspD/TarI"/>
</dbReference>
<dbReference type="Proteomes" id="UP000306196">
    <property type="component" value="Unassembled WGS sequence"/>
</dbReference>
<accession>A0A5R8KLP0</accession>
<feature type="site" description="Transition state stabilizer" evidence="3">
    <location>
        <position position="19"/>
    </location>
</feature>
<proteinExistence type="inferred from homology"/>